<dbReference type="EMBL" id="AP026974">
    <property type="protein sequence ID" value="BDT79227.1"/>
    <property type="molecule type" value="Genomic_DNA"/>
</dbReference>
<name>A0ABN6TUM9_9BURK</name>
<proteinExistence type="predicted"/>
<accession>A0ABN6TUM9</accession>
<dbReference type="Gene3D" id="3.40.50.300">
    <property type="entry name" value="P-loop containing nucleotide triphosphate hydrolases"/>
    <property type="match status" value="1"/>
</dbReference>
<organism evidence="1 2">
    <name type="scientific">Polynucleobacter yangtzensis</name>
    <dbReference type="NCBI Taxonomy" id="1743159"/>
    <lineage>
        <taxon>Bacteria</taxon>
        <taxon>Pseudomonadati</taxon>
        <taxon>Pseudomonadota</taxon>
        <taxon>Betaproteobacteria</taxon>
        <taxon>Burkholderiales</taxon>
        <taxon>Burkholderiaceae</taxon>
        <taxon>Polynucleobacter</taxon>
    </lineage>
</organism>
<evidence type="ECO:0000313" key="2">
    <source>
        <dbReference type="Proteomes" id="UP001211204"/>
    </source>
</evidence>
<reference evidence="1 2" key="1">
    <citation type="submission" date="2022-11" db="EMBL/GenBank/DDBJ databases">
        <title>Complete Genome Sequences of three Polynucleobacter sp. Subcluster PnecC Strains KF022, KF023, and KF032 Isolated from a Shallow Eutrophic Lake in Japan.</title>
        <authorList>
            <person name="Ogata Y."/>
            <person name="Watanabe K."/>
            <person name="Takemine S."/>
            <person name="Shindo C."/>
            <person name="Kurokawa R."/>
            <person name="Suda W."/>
        </authorList>
    </citation>
    <scope>NUCLEOTIDE SEQUENCE [LARGE SCALE GENOMIC DNA]</scope>
    <source>
        <strain evidence="1 2">KF032</strain>
    </source>
</reference>
<gene>
    <name evidence="1" type="ORF">PKF032_11150</name>
</gene>
<dbReference type="InterPro" id="IPR027417">
    <property type="entry name" value="P-loop_NTPase"/>
</dbReference>
<dbReference type="Pfam" id="PF13481">
    <property type="entry name" value="AAA_25"/>
    <property type="match status" value="1"/>
</dbReference>
<protein>
    <submittedName>
        <fullName evidence="1">Uncharacterized protein</fullName>
    </submittedName>
</protein>
<keyword evidence="2" id="KW-1185">Reference proteome</keyword>
<evidence type="ECO:0000313" key="1">
    <source>
        <dbReference type="EMBL" id="BDT79227.1"/>
    </source>
</evidence>
<sequence length="418" mass="46301">MSIVNLKDGVESEKFNLTMKPYVYRDYIPPRKIISIGGMKCYAKGFLSVTGAAGGVGKSSLAIAEELSLVYGVDLLAHLPVPHLEYPPLKCGRQRVWSMCLEDDEEEHQRRVNAALMHYKLDPSALDGWYFVTYKSDSPVSVGSIGKDGFITSPQVIQIQSAIEDNQIDILNVDPFVNSHSVPENDNGAMNKVADIWRSICQRMGVASNLTHHIRKMSGMNEVSSDDLRGAVSVVGAARLVRVLAPMNKDEAAGFGIAEERRRFYIWVNPGAKANIVPPANARHWFHLASVDLGNAEDGWESDSIGVMEYWQPPTDKVINQSDAHASLYAALVGKDDAYKIKNCRTNSQSDGWIGNLIGNLLKIELNDQNKKSLKSLIKKLENSGALTEDTLLDDKSRKKDCYQVVKPSNWEDSDDAF</sequence>
<dbReference type="Proteomes" id="UP001211204">
    <property type="component" value="Chromosome"/>
</dbReference>
<dbReference type="RefSeq" id="WP_281744479.1">
    <property type="nucleotide sequence ID" value="NZ_AP026974.1"/>
</dbReference>